<dbReference type="Gene3D" id="1.10.10.10">
    <property type="entry name" value="Winged helix-like DNA-binding domain superfamily/Winged helix DNA-binding domain"/>
    <property type="match status" value="2"/>
</dbReference>
<proteinExistence type="predicted"/>
<evidence type="ECO:0000313" key="2">
    <source>
        <dbReference type="EMBL" id="GAA3755123.1"/>
    </source>
</evidence>
<dbReference type="Proteomes" id="UP001500540">
    <property type="component" value="Unassembled WGS sequence"/>
</dbReference>
<dbReference type="SUPFAM" id="SSF46785">
    <property type="entry name" value="Winged helix' DNA-binding domain"/>
    <property type="match status" value="1"/>
</dbReference>
<protein>
    <recommendedName>
        <fullName evidence="4">MarR family transcriptional regulator</fullName>
    </recommendedName>
</protein>
<dbReference type="RefSeq" id="WP_344780194.1">
    <property type="nucleotide sequence ID" value="NZ_BAABAF010000001.1"/>
</dbReference>
<sequence length="256" mass="27150">MNNDEDNTPAAPDDGASLPADRLPLGAWLRLVDTLITQEFAAALADAGVSRREWMLLNALSGDVGAPWPAAPSAGPDMRRRRGKTLRRLAERGWIDAVEDGSCTLTDEGRAAREHLSGPVAAVRAKIGDAVSPEEFTALTTSLEAIAGALGWDRSQPFPSPRRGFGRHSRGRGFGDGRGRGQDHEFGGRPEHGRRHGSGREFEPGFGPEHGRRHEFGPECGRGYGDAHGRGHGSAHGFGQGVGFGPAFSLGARHGA</sequence>
<dbReference type="InterPro" id="IPR036388">
    <property type="entry name" value="WH-like_DNA-bd_sf"/>
</dbReference>
<dbReference type="EMBL" id="BAABAF010000001">
    <property type="protein sequence ID" value="GAA3755123.1"/>
    <property type="molecule type" value="Genomic_DNA"/>
</dbReference>
<reference evidence="3" key="1">
    <citation type="journal article" date="2019" name="Int. J. Syst. Evol. Microbiol.">
        <title>The Global Catalogue of Microorganisms (GCM) 10K type strain sequencing project: providing services to taxonomists for standard genome sequencing and annotation.</title>
        <authorList>
            <consortium name="The Broad Institute Genomics Platform"/>
            <consortium name="The Broad Institute Genome Sequencing Center for Infectious Disease"/>
            <person name="Wu L."/>
            <person name="Ma J."/>
        </authorList>
    </citation>
    <scope>NUCLEOTIDE SEQUENCE [LARGE SCALE GENOMIC DNA]</scope>
    <source>
        <strain evidence="3">JCM 16950</strain>
    </source>
</reference>
<accession>A0ABP7G531</accession>
<keyword evidence="3" id="KW-1185">Reference proteome</keyword>
<comment type="caution">
    <text evidence="2">The sequence shown here is derived from an EMBL/GenBank/DDBJ whole genome shotgun (WGS) entry which is preliminary data.</text>
</comment>
<name>A0ABP7G531_9MICO</name>
<evidence type="ECO:0000313" key="3">
    <source>
        <dbReference type="Proteomes" id="UP001500540"/>
    </source>
</evidence>
<dbReference type="InterPro" id="IPR036390">
    <property type="entry name" value="WH_DNA-bd_sf"/>
</dbReference>
<feature type="compositionally biased region" description="Gly residues" evidence="1">
    <location>
        <begin position="220"/>
        <end position="233"/>
    </location>
</feature>
<gene>
    <name evidence="2" type="ORF">GCM10022240_05150</name>
</gene>
<evidence type="ECO:0000256" key="1">
    <source>
        <dbReference type="SAM" id="MobiDB-lite"/>
    </source>
</evidence>
<feature type="compositionally biased region" description="Basic and acidic residues" evidence="1">
    <location>
        <begin position="173"/>
        <end position="191"/>
    </location>
</feature>
<feature type="compositionally biased region" description="Basic and acidic residues" evidence="1">
    <location>
        <begin position="198"/>
        <end position="217"/>
    </location>
</feature>
<evidence type="ECO:0008006" key="4">
    <source>
        <dbReference type="Google" id="ProtNLM"/>
    </source>
</evidence>
<organism evidence="2 3">
    <name type="scientific">Microbacterium kribbense</name>
    <dbReference type="NCBI Taxonomy" id="433645"/>
    <lineage>
        <taxon>Bacteria</taxon>
        <taxon>Bacillati</taxon>
        <taxon>Actinomycetota</taxon>
        <taxon>Actinomycetes</taxon>
        <taxon>Micrococcales</taxon>
        <taxon>Microbacteriaceae</taxon>
        <taxon>Microbacterium</taxon>
    </lineage>
</organism>
<feature type="region of interest" description="Disordered" evidence="1">
    <location>
        <begin position="152"/>
        <end position="233"/>
    </location>
</feature>